<dbReference type="GO" id="GO:0008312">
    <property type="term" value="F:7S RNA binding"/>
    <property type="evidence" value="ECO:0007669"/>
    <property type="project" value="InterPro"/>
</dbReference>
<keyword evidence="7 9" id="KW-0687">Ribonucleoprotein</keyword>
<dbReference type="PANTHER" id="PTHR11564">
    <property type="entry name" value="SIGNAL RECOGNITION PARTICLE 54K PROTEIN SRP54"/>
    <property type="match status" value="1"/>
</dbReference>
<name>Q5H396_XANOR</name>
<dbReference type="InterPro" id="IPR013822">
    <property type="entry name" value="Signal_recog_particl_SRP54_hlx"/>
</dbReference>
<reference evidence="11 12" key="1">
    <citation type="journal article" date="2005" name="Nucleic Acids Res.">
        <title>The genome sequence of Xanthomonas oryzae pathovar oryzae KACC10331, the bacterial blight pathogen of rice.</title>
        <authorList>
            <person name="Lee B.M."/>
            <person name="Park Y.J."/>
            <person name="Park D.S."/>
            <person name="Kang H.W."/>
            <person name="Kim J.G."/>
            <person name="Song E.S."/>
            <person name="Park I.C."/>
            <person name="Yoon U.H."/>
            <person name="Hahn J.H."/>
            <person name="Koo B.S."/>
            <person name="Lee G.B."/>
            <person name="Kim H."/>
            <person name="Park H.S."/>
            <person name="Yoon K.O."/>
            <person name="Kim J.H."/>
            <person name="Jung C.H."/>
            <person name="Koh N.H."/>
            <person name="Seo J.S."/>
            <person name="Go S.J."/>
        </authorList>
    </citation>
    <scope>NUCLEOTIDE SEQUENCE [LARGE SCALE GENOMIC DNA]</scope>
    <source>
        <strain evidence="12">KACC10331 / KXO85</strain>
    </source>
</reference>
<comment type="similarity">
    <text evidence="1 9">Belongs to the GTP-binding SRP family. SRP54 subfamily.</text>
</comment>
<dbReference type="KEGG" id="xoo:XOO1321"/>
<dbReference type="HAMAP" id="MF_00306">
    <property type="entry name" value="SRP54"/>
    <property type="match status" value="1"/>
</dbReference>
<dbReference type="InterPro" id="IPR004125">
    <property type="entry name" value="Signal_recog_particle_SRP54_M"/>
</dbReference>
<dbReference type="FunFam" id="3.40.50.300:FF:000022">
    <property type="entry name" value="Signal recognition particle 54 kDa subunit"/>
    <property type="match status" value="1"/>
</dbReference>
<keyword evidence="5 9" id="KW-0342">GTP-binding</keyword>
<dbReference type="GO" id="GO:0003924">
    <property type="term" value="F:GTPase activity"/>
    <property type="evidence" value="ECO:0007669"/>
    <property type="project" value="UniProtKB-UniRule"/>
</dbReference>
<dbReference type="GO" id="GO:0006614">
    <property type="term" value="P:SRP-dependent cotranslational protein targeting to membrane"/>
    <property type="evidence" value="ECO:0007669"/>
    <property type="project" value="InterPro"/>
</dbReference>
<proteinExistence type="inferred from homology"/>
<evidence type="ECO:0000259" key="10">
    <source>
        <dbReference type="PROSITE" id="PS00300"/>
    </source>
</evidence>
<dbReference type="SMART" id="SM00962">
    <property type="entry name" value="SRP54"/>
    <property type="match status" value="1"/>
</dbReference>
<evidence type="ECO:0000256" key="3">
    <source>
        <dbReference type="ARBA" id="ARBA00022801"/>
    </source>
</evidence>
<dbReference type="Proteomes" id="UP000006735">
    <property type="component" value="Chromosome"/>
</dbReference>
<evidence type="ECO:0000256" key="1">
    <source>
        <dbReference type="ARBA" id="ARBA00005450"/>
    </source>
</evidence>
<dbReference type="EC" id="3.6.5.4" evidence="9"/>
<feature type="domain" description="SRP54-type proteins GTP-binding" evidence="10">
    <location>
        <begin position="305"/>
        <end position="318"/>
    </location>
</feature>
<feature type="binding site" evidence="9">
    <location>
        <begin position="226"/>
        <end position="230"/>
    </location>
    <ligand>
        <name>GTP</name>
        <dbReference type="ChEBI" id="CHEBI:37565"/>
    </ligand>
</feature>
<dbReference type="Pfam" id="PF00448">
    <property type="entry name" value="SRP54"/>
    <property type="match status" value="1"/>
</dbReference>
<evidence type="ECO:0000256" key="9">
    <source>
        <dbReference type="HAMAP-Rule" id="MF_00306"/>
    </source>
</evidence>
<organism evidence="11 12">
    <name type="scientific">Xanthomonas oryzae pv. oryzae (strain KACC10331 / KXO85)</name>
    <dbReference type="NCBI Taxonomy" id="291331"/>
    <lineage>
        <taxon>Bacteria</taxon>
        <taxon>Pseudomonadati</taxon>
        <taxon>Pseudomonadota</taxon>
        <taxon>Gammaproteobacteria</taxon>
        <taxon>Lysobacterales</taxon>
        <taxon>Lysobacteraceae</taxon>
        <taxon>Xanthomonas</taxon>
    </lineage>
</organism>
<dbReference type="GO" id="GO:0048500">
    <property type="term" value="C:signal recognition particle"/>
    <property type="evidence" value="ECO:0007669"/>
    <property type="project" value="UniProtKB-UniRule"/>
</dbReference>
<dbReference type="SUPFAM" id="SSF52540">
    <property type="entry name" value="P-loop containing nucleoside triphosphate hydrolases"/>
    <property type="match status" value="1"/>
</dbReference>
<comment type="function">
    <text evidence="9">Involved in targeting and insertion of nascent membrane proteins into the cytoplasmic membrane. Binds to the hydrophobic signal sequence of the ribosome-nascent chain (RNC) as it emerges from the ribosomes. The SRP-RNC complex is then targeted to the cytoplasmic membrane where it interacts with the SRP receptor FtsY. Interaction with FtsY leads to the transfer of the RNC complex to the Sec translocase for insertion into the membrane, the hydrolysis of GTP by both Ffh and FtsY, and the dissociation of the SRP-FtsY complex into the individual components.</text>
</comment>
<dbReference type="InterPro" id="IPR042101">
    <property type="entry name" value="SRP54_N_sf"/>
</dbReference>
<evidence type="ECO:0000313" key="11">
    <source>
        <dbReference type="EMBL" id="AAW74575.1"/>
    </source>
</evidence>
<dbReference type="Gene3D" id="1.20.120.140">
    <property type="entry name" value="Signal recognition particle SRP54, nucleotide-binding domain"/>
    <property type="match status" value="1"/>
</dbReference>
<dbReference type="Gene3D" id="3.40.50.300">
    <property type="entry name" value="P-loop containing nucleotide triphosphate hydrolases"/>
    <property type="match status" value="1"/>
</dbReference>
<protein>
    <recommendedName>
        <fullName evidence="9">Signal recognition particle protein</fullName>
        <ecNumber evidence="9">3.6.5.4</ecNumber>
    </recommendedName>
    <alternativeName>
        <fullName evidence="9">Fifty-four homolog</fullName>
    </alternativeName>
</protein>
<evidence type="ECO:0000313" key="12">
    <source>
        <dbReference type="Proteomes" id="UP000006735"/>
    </source>
</evidence>
<evidence type="ECO:0000256" key="6">
    <source>
        <dbReference type="ARBA" id="ARBA00023135"/>
    </source>
</evidence>
<comment type="subcellular location">
    <subcellularLocation>
        <location evidence="9">Cytoplasm</location>
    </subcellularLocation>
    <text evidence="9">The SRP-RNC complex is targeted to the cytoplasmic membrane.</text>
</comment>
<dbReference type="EMBL" id="AE013598">
    <property type="protein sequence ID" value="AAW74575.1"/>
    <property type="molecule type" value="Genomic_DNA"/>
</dbReference>
<keyword evidence="2 9" id="KW-0547">Nucleotide-binding</keyword>
<dbReference type="CDD" id="cd18539">
    <property type="entry name" value="SRP_G"/>
    <property type="match status" value="1"/>
</dbReference>
<feature type="binding site" evidence="9">
    <location>
        <begin position="284"/>
        <end position="287"/>
    </location>
    <ligand>
        <name>GTP</name>
        <dbReference type="ChEBI" id="CHEBI:37565"/>
    </ligand>
</feature>
<dbReference type="STRING" id="291331.XOO1321"/>
<evidence type="ECO:0000256" key="5">
    <source>
        <dbReference type="ARBA" id="ARBA00023134"/>
    </source>
</evidence>
<dbReference type="InterPro" id="IPR027417">
    <property type="entry name" value="P-loop_NTPase"/>
</dbReference>
<dbReference type="GO" id="GO:0005525">
    <property type="term" value="F:GTP binding"/>
    <property type="evidence" value="ECO:0007669"/>
    <property type="project" value="UniProtKB-UniRule"/>
</dbReference>
<evidence type="ECO:0000256" key="7">
    <source>
        <dbReference type="ARBA" id="ARBA00023274"/>
    </source>
</evidence>
<dbReference type="InterPro" id="IPR003593">
    <property type="entry name" value="AAA+_ATPase"/>
</dbReference>
<evidence type="ECO:0000256" key="8">
    <source>
        <dbReference type="ARBA" id="ARBA00048027"/>
    </source>
</evidence>
<gene>
    <name evidence="9 11" type="primary">ffh</name>
    <name evidence="11" type="ordered locus">XOO1321</name>
</gene>
<dbReference type="PANTHER" id="PTHR11564:SF5">
    <property type="entry name" value="SIGNAL RECOGNITION PARTICLE SUBUNIT SRP54"/>
    <property type="match status" value="1"/>
</dbReference>
<dbReference type="HOGENOM" id="CLU_009301_6_0_6"/>
<comment type="subunit">
    <text evidence="9">Part of the signal recognition particle protein translocation system, which is composed of SRP and FtsY. SRP is a ribonucleoprotein composed of Ffh and a 4.5S RNA molecule.</text>
</comment>
<comment type="domain">
    <text evidence="9">Composed of three domains: the N-terminal N domain, which is responsible for interactions with the ribosome, the central G domain, which binds GTP, and the C-terminal M domain, which binds the RNA and the signal sequence of the RNC.</text>
</comment>
<dbReference type="Gene3D" id="1.10.260.30">
    <property type="entry name" value="Signal recognition particle, SRP54 subunit, M-domain"/>
    <property type="match status" value="1"/>
</dbReference>
<dbReference type="NCBIfam" id="TIGR00959">
    <property type="entry name" value="ffh"/>
    <property type="match status" value="1"/>
</dbReference>
<evidence type="ECO:0000256" key="4">
    <source>
        <dbReference type="ARBA" id="ARBA00022884"/>
    </source>
</evidence>
<dbReference type="InterPro" id="IPR036891">
    <property type="entry name" value="Signal_recog_part_SRP54_M_sf"/>
</dbReference>
<dbReference type="Pfam" id="PF02881">
    <property type="entry name" value="SRP54_N"/>
    <property type="match status" value="1"/>
</dbReference>
<dbReference type="Pfam" id="PF02978">
    <property type="entry name" value="SRP_SPB"/>
    <property type="match status" value="1"/>
</dbReference>
<sequence length="494" mass="53537">MKRSSRATSPCRGRLGRAASRCRYNRHLFPLCGPMRMFESLTQRLSGTMERLRGRGRLTEENIREATREVRIALLEADVALPVVQALIERIKVRAVGQEVLKSLTPGQALIKIVRDELTAVMGAAAADVNLNVPAPAIVLMAGLQGAGKTTTVGKLAKHLKEKRKKKVMVVSADVYRPAAIEQLKTLAEQVGVLFFASDASQKPVDIVRAAISDARKSFVDVLLVDTAGRLAIDQVMMDEIKALHAAVNPTETLFVVDAMTGQDAANTAKAFGEALPLTGVVLTKTDGDARGGAALSVRYITGKPIKFVGTGEKTDGLDVFHPDRVASRILDMGDVLSLVEQVEHSVDQEKAAKLAAKVAKGKKFDLNDMKEQLEQMQNMGGIHGLMDKLPGMGQISDNVKQQVTGKEVPRMIAIINSMTKKERRNPTLLNGSRRARIARGSGMQPADVNKLMKQYQQMEKMMGKLAGGGMKGLMRNMKGMMGAMGGRGGMPFR</sequence>
<comment type="catalytic activity">
    <reaction evidence="8 9">
        <text>GTP + H2O = GDP + phosphate + H(+)</text>
        <dbReference type="Rhea" id="RHEA:19669"/>
        <dbReference type="ChEBI" id="CHEBI:15377"/>
        <dbReference type="ChEBI" id="CHEBI:15378"/>
        <dbReference type="ChEBI" id="CHEBI:37565"/>
        <dbReference type="ChEBI" id="CHEBI:43474"/>
        <dbReference type="ChEBI" id="CHEBI:58189"/>
        <dbReference type="EC" id="3.6.5.4"/>
    </reaction>
</comment>
<accession>Q5H396</accession>
<keyword evidence="3 9" id="KW-0378">Hydrolase</keyword>
<dbReference type="SMART" id="SM00382">
    <property type="entry name" value="AAA"/>
    <property type="match status" value="1"/>
</dbReference>
<dbReference type="InterPro" id="IPR004780">
    <property type="entry name" value="SRP"/>
</dbReference>
<dbReference type="SMART" id="SM00963">
    <property type="entry name" value="SRP54_N"/>
    <property type="match status" value="1"/>
</dbReference>
<dbReference type="InterPro" id="IPR000897">
    <property type="entry name" value="SRP54_GTPase_dom"/>
</dbReference>
<dbReference type="InterPro" id="IPR022941">
    <property type="entry name" value="SRP54"/>
</dbReference>
<keyword evidence="9" id="KW-0963">Cytoplasm</keyword>
<dbReference type="SUPFAM" id="SSF47446">
    <property type="entry name" value="Signal peptide-binding domain"/>
    <property type="match status" value="1"/>
</dbReference>
<keyword evidence="12" id="KW-1185">Reference proteome</keyword>
<dbReference type="PROSITE" id="PS00300">
    <property type="entry name" value="SRP54"/>
    <property type="match status" value="1"/>
</dbReference>
<feature type="binding site" evidence="9">
    <location>
        <begin position="143"/>
        <end position="150"/>
    </location>
    <ligand>
        <name>GTP</name>
        <dbReference type="ChEBI" id="CHEBI:37565"/>
    </ligand>
</feature>
<keyword evidence="4 9" id="KW-0694">RNA-binding</keyword>
<keyword evidence="6 9" id="KW-0733">Signal recognition particle</keyword>
<evidence type="ECO:0000256" key="2">
    <source>
        <dbReference type="ARBA" id="ARBA00022741"/>
    </source>
</evidence>
<dbReference type="AlphaFoldDB" id="Q5H396"/>